<feature type="compositionally biased region" description="Basic and acidic residues" evidence="1">
    <location>
        <begin position="195"/>
        <end position="207"/>
    </location>
</feature>
<feature type="domain" description="Zinc knuckle CX2CX4HX4C" evidence="3">
    <location>
        <begin position="139"/>
        <end position="185"/>
    </location>
</feature>
<dbReference type="OrthoDB" id="1096772at2759"/>
<dbReference type="EMBL" id="JAGGNH010000004">
    <property type="protein sequence ID" value="KAJ0975853.1"/>
    <property type="molecule type" value="Genomic_DNA"/>
</dbReference>
<reference evidence="4" key="2">
    <citation type="journal article" date="2022" name="Hortic Res">
        <title>The genome of Dioscorea zingiberensis sheds light on the biosynthesis, origin and evolution of the medicinally important diosgenin saponins.</title>
        <authorList>
            <person name="Li Y."/>
            <person name="Tan C."/>
            <person name="Li Z."/>
            <person name="Guo J."/>
            <person name="Li S."/>
            <person name="Chen X."/>
            <person name="Wang C."/>
            <person name="Dai X."/>
            <person name="Yang H."/>
            <person name="Song W."/>
            <person name="Hou L."/>
            <person name="Xu J."/>
            <person name="Tong Z."/>
            <person name="Xu A."/>
            <person name="Yuan X."/>
            <person name="Wang W."/>
            <person name="Yang Q."/>
            <person name="Chen L."/>
            <person name="Sun Z."/>
            <person name="Wang K."/>
            <person name="Pan B."/>
            <person name="Chen J."/>
            <person name="Bao Y."/>
            <person name="Liu F."/>
            <person name="Qi X."/>
            <person name="Gang D.R."/>
            <person name="Wen J."/>
            <person name="Li J."/>
        </authorList>
    </citation>
    <scope>NUCLEOTIDE SEQUENCE</scope>
    <source>
        <strain evidence="4">Dzin_1.0</strain>
    </source>
</reference>
<evidence type="ECO:0000256" key="1">
    <source>
        <dbReference type="SAM" id="MobiDB-lite"/>
    </source>
</evidence>
<evidence type="ECO:0008006" key="6">
    <source>
        <dbReference type="Google" id="ProtNLM"/>
    </source>
</evidence>
<dbReference type="InterPro" id="IPR040256">
    <property type="entry name" value="At4g02000-like"/>
</dbReference>
<dbReference type="AlphaFoldDB" id="A0A9D5CLT6"/>
<dbReference type="Pfam" id="PF14392">
    <property type="entry name" value="zf-CCHC_4"/>
    <property type="match status" value="1"/>
</dbReference>
<dbReference type="Pfam" id="PF14111">
    <property type="entry name" value="DUF4283"/>
    <property type="match status" value="1"/>
</dbReference>
<feature type="domain" description="DUF4283" evidence="2">
    <location>
        <begin position="3"/>
        <end position="81"/>
    </location>
</feature>
<reference evidence="4" key="1">
    <citation type="submission" date="2021-03" db="EMBL/GenBank/DDBJ databases">
        <authorList>
            <person name="Li Z."/>
            <person name="Yang C."/>
        </authorList>
    </citation>
    <scope>NUCLEOTIDE SEQUENCE</scope>
    <source>
        <strain evidence="4">Dzin_1.0</strain>
        <tissue evidence="4">Leaf</tissue>
    </source>
</reference>
<evidence type="ECO:0000313" key="4">
    <source>
        <dbReference type="EMBL" id="KAJ0975853.1"/>
    </source>
</evidence>
<dbReference type="InterPro" id="IPR025836">
    <property type="entry name" value="Zn_knuckle_CX2CX4HX4C"/>
</dbReference>
<feature type="compositionally biased region" description="Basic and acidic residues" evidence="1">
    <location>
        <begin position="229"/>
        <end position="244"/>
    </location>
</feature>
<dbReference type="PANTHER" id="PTHR31286:SF99">
    <property type="entry name" value="DUF4283 DOMAIN-CONTAINING PROTEIN"/>
    <property type="match status" value="1"/>
</dbReference>
<evidence type="ECO:0000259" key="3">
    <source>
        <dbReference type="Pfam" id="PF14392"/>
    </source>
</evidence>
<accession>A0A9D5CLT6</accession>
<keyword evidence="5" id="KW-1185">Reference proteome</keyword>
<feature type="compositionally biased region" description="Basic and acidic residues" evidence="1">
    <location>
        <begin position="266"/>
        <end position="275"/>
    </location>
</feature>
<evidence type="ECO:0000313" key="5">
    <source>
        <dbReference type="Proteomes" id="UP001085076"/>
    </source>
</evidence>
<gene>
    <name evidence="4" type="ORF">J5N97_017818</name>
</gene>
<organism evidence="4 5">
    <name type="scientific">Dioscorea zingiberensis</name>
    <dbReference type="NCBI Taxonomy" id="325984"/>
    <lineage>
        <taxon>Eukaryota</taxon>
        <taxon>Viridiplantae</taxon>
        <taxon>Streptophyta</taxon>
        <taxon>Embryophyta</taxon>
        <taxon>Tracheophyta</taxon>
        <taxon>Spermatophyta</taxon>
        <taxon>Magnoliopsida</taxon>
        <taxon>Liliopsida</taxon>
        <taxon>Dioscoreales</taxon>
        <taxon>Dioscoreaceae</taxon>
        <taxon>Dioscorea</taxon>
    </lineage>
</organism>
<feature type="compositionally biased region" description="Basic and acidic residues" evidence="1">
    <location>
        <begin position="285"/>
        <end position="303"/>
    </location>
</feature>
<comment type="caution">
    <text evidence="4">The sequence shown here is derived from an EMBL/GenBank/DDBJ whole genome shotgun (WGS) entry which is preliminary data.</text>
</comment>
<proteinExistence type="predicted"/>
<name>A0A9D5CLT6_9LILI</name>
<dbReference type="Proteomes" id="UP001085076">
    <property type="component" value="Miscellaneous, Linkage group lg04"/>
</dbReference>
<evidence type="ECO:0000259" key="2">
    <source>
        <dbReference type="Pfam" id="PF14111"/>
    </source>
</evidence>
<dbReference type="InterPro" id="IPR025558">
    <property type="entry name" value="DUF4283"/>
</dbReference>
<sequence>MREVLYGKIYGRLPPLELIRESLSRQWAELGECTVADMPNGFYMIRCSSEQMLEEVLTEGPWSVNGMSIHLIKWRPNFQPAFEELSTATIWIHLHNLPSEYWDMEPLEIVASNFGTMKKVDQTTLIANRGKFARVCIEIDLSQPLKRGVWVRSSRGDKFVTVAYEKLPVFCFRCGIIGHHLQACTTVLNNCHQENRDTQSRDSEMKENQNMAAKPSAPDESQPMAPEMAQRDLSAKEKTEDEQKYGTWMDANQRRRGRRHGYGGRGEGRPIRDPLESTTGLEQHVAPDRSSEPADDEHGVHAG</sequence>
<feature type="region of interest" description="Disordered" evidence="1">
    <location>
        <begin position="195"/>
        <end position="303"/>
    </location>
</feature>
<dbReference type="PANTHER" id="PTHR31286">
    <property type="entry name" value="GLYCINE-RICH CELL WALL STRUCTURAL PROTEIN 1.8-LIKE"/>
    <property type="match status" value="1"/>
</dbReference>
<protein>
    <recommendedName>
        <fullName evidence="6">CCHC-type domain-containing protein</fullName>
    </recommendedName>
</protein>